<evidence type="ECO:0000313" key="3">
    <source>
        <dbReference type="WBParaSite" id="Csp11.Scaffold630.g18721.t1"/>
    </source>
</evidence>
<keyword evidence="2" id="KW-1185">Reference proteome</keyword>
<dbReference type="AlphaFoldDB" id="A0A1I7URV4"/>
<evidence type="ECO:0000256" key="1">
    <source>
        <dbReference type="SAM" id="MobiDB-lite"/>
    </source>
</evidence>
<protein>
    <submittedName>
        <fullName evidence="3">Uncharacterized protein</fullName>
    </submittedName>
</protein>
<evidence type="ECO:0000313" key="2">
    <source>
        <dbReference type="Proteomes" id="UP000095282"/>
    </source>
</evidence>
<dbReference type="Proteomes" id="UP000095282">
    <property type="component" value="Unplaced"/>
</dbReference>
<feature type="compositionally biased region" description="Basic and acidic residues" evidence="1">
    <location>
        <begin position="199"/>
        <end position="212"/>
    </location>
</feature>
<sequence>MLQERLDIFQKKALKREKDCQEGVESAKHWENSLRDRNRYDLVYWIQSLEEMSRDELDMYPPSFVEEMLPQIDQQAKKAKAETRIMKKLMARREEFCQDAIDGAIRRLNVVKDLHKRKIQAFQDRLELMIGEQEYEGSSINQSQNQNRLQIDGSQSRLEAANEEMERFTSEIHRKKMEDLYNQDQLERKMRNKEHKTRVREQKERSDLERRIHAAKMERLRRELEEVQCQE</sequence>
<feature type="region of interest" description="Disordered" evidence="1">
    <location>
        <begin position="184"/>
        <end position="212"/>
    </location>
</feature>
<proteinExistence type="predicted"/>
<dbReference type="WBParaSite" id="Csp11.Scaffold630.g18721.t1">
    <property type="protein sequence ID" value="Csp11.Scaffold630.g18721.t1"/>
    <property type="gene ID" value="Csp11.Scaffold630.g18721"/>
</dbReference>
<reference evidence="3" key="1">
    <citation type="submission" date="2016-11" db="UniProtKB">
        <authorList>
            <consortium name="WormBaseParasite"/>
        </authorList>
    </citation>
    <scope>IDENTIFICATION</scope>
</reference>
<accession>A0A1I7URV4</accession>
<name>A0A1I7URV4_9PELO</name>
<organism evidence="2 3">
    <name type="scientific">Caenorhabditis tropicalis</name>
    <dbReference type="NCBI Taxonomy" id="1561998"/>
    <lineage>
        <taxon>Eukaryota</taxon>
        <taxon>Metazoa</taxon>
        <taxon>Ecdysozoa</taxon>
        <taxon>Nematoda</taxon>
        <taxon>Chromadorea</taxon>
        <taxon>Rhabditida</taxon>
        <taxon>Rhabditina</taxon>
        <taxon>Rhabditomorpha</taxon>
        <taxon>Rhabditoidea</taxon>
        <taxon>Rhabditidae</taxon>
        <taxon>Peloderinae</taxon>
        <taxon>Caenorhabditis</taxon>
    </lineage>
</organism>